<feature type="domain" description="Response regulatory" evidence="3">
    <location>
        <begin position="3"/>
        <end position="119"/>
    </location>
</feature>
<evidence type="ECO:0000256" key="2">
    <source>
        <dbReference type="PROSITE-ProRule" id="PRU00169"/>
    </source>
</evidence>
<dbReference type="SMART" id="SM00448">
    <property type="entry name" value="REC"/>
    <property type="match status" value="1"/>
</dbReference>
<evidence type="ECO:0000256" key="1">
    <source>
        <dbReference type="ARBA" id="ARBA00022553"/>
    </source>
</evidence>
<dbReference type="GO" id="GO:0000160">
    <property type="term" value="P:phosphorelay signal transduction system"/>
    <property type="evidence" value="ECO:0007669"/>
    <property type="project" value="InterPro"/>
</dbReference>
<dbReference type="InterPro" id="IPR011006">
    <property type="entry name" value="CheY-like_superfamily"/>
</dbReference>
<organism evidence="4 5">
    <name type="scientific">Methanolobus vulcani</name>
    <dbReference type="NCBI Taxonomy" id="38026"/>
    <lineage>
        <taxon>Archaea</taxon>
        <taxon>Methanobacteriati</taxon>
        <taxon>Methanobacteriota</taxon>
        <taxon>Stenosarchaea group</taxon>
        <taxon>Methanomicrobia</taxon>
        <taxon>Methanosarcinales</taxon>
        <taxon>Methanosarcinaceae</taxon>
        <taxon>Methanolobus</taxon>
    </lineage>
</organism>
<reference evidence="4 5" key="1">
    <citation type="submission" date="2019-06" db="EMBL/GenBank/DDBJ databases">
        <title>Draft genome sequence of Methanolobus vulcani B1d.</title>
        <authorList>
            <person name="Creighbaum A.J."/>
            <person name="Ticak T."/>
            <person name="Hariraju D."/>
            <person name="Arivett B.A."/>
            <person name="Ferguson D.J.Jr."/>
        </authorList>
    </citation>
    <scope>NUCLEOTIDE SEQUENCE [LARGE SCALE GENOMIC DNA]</scope>
    <source>
        <strain evidence="4 5">B1d</strain>
    </source>
</reference>
<dbReference type="OrthoDB" id="9652at2157"/>
<evidence type="ECO:0000313" key="5">
    <source>
        <dbReference type="Proteomes" id="UP000319335"/>
    </source>
</evidence>
<accession>A0A7Z8KMW6</accession>
<evidence type="ECO:0000313" key="4">
    <source>
        <dbReference type="EMBL" id="TQD25084.1"/>
    </source>
</evidence>
<dbReference type="PANTHER" id="PTHR45339">
    <property type="entry name" value="HYBRID SIGNAL TRANSDUCTION HISTIDINE KINASE J"/>
    <property type="match status" value="1"/>
</dbReference>
<dbReference type="Gene3D" id="3.40.50.2300">
    <property type="match status" value="1"/>
</dbReference>
<proteinExistence type="predicted"/>
<dbReference type="SUPFAM" id="SSF52172">
    <property type="entry name" value="CheY-like"/>
    <property type="match status" value="1"/>
</dbReference>
<sequence length="119" mass="13375">MKSILVVEDSTINMELIVCLLEYKGYEIVKAVNGEEALKLVKINDFTLILLDIYLPGIDGYDVLKILKKDMKTKDIHVIAITADAMLGTKEKYLNAGCDSYVTKPYDIHELSKLIATFC</sequence>
<name>A0A7Z8KMW6_9EURY</name>
<dbReference type="Pfam" id="PF00072">
    <property type="entry name" value="Response_reg"/>
    <property type="match status" value="1"/>
</dbReference>
<keyword evidence="5" id="KW-1185">Reference proteome</keyword>
<feature type="modified residue" description="4-aspartylphosphate" evidence="2">
    <location>
        <position position="52"/>
    </location>
</feature>
<dbReference type="RefSeq" id="WP_154809810.1">
    <property type="nucleotide sequence ID" value="NZ_VIAQ01000015.1"/>
</dbReference>
<dbReference type="PANTHER" id="PTHR45339:SF6">
    <property type="entry name" value="SENSORY HISTIDINE PROTEIN KINASE"/>
    <property type="match status" value="1"/>
</dbReference>
<dbReference type="InterPro" id="IPR001789">
    <property type="entry name" value="Sig_transdc_resp-reg_receiver"/>
</dbReference>
<comment type="caution">
    <text evidence="4">The sequence shown here is derived from an EMBL/GenBank/DDBJ whole genome shotgun (WGS) entry which is preliminary data.</text>
</comment>
<gene>
    <name evidence="4" type="ORF">FKV42_08510</name>
</gene>
<dbReference type="PROSITE" id="PS50110">
    <property type="entry name" value="RESPONSE_REGULATORY"/>
    <property type="match status" value="1"/>
</dbReference>
<protein>
    <submittedName>
        <fullName evidence="4">Response regulator</fullName>
    </submittedName>
</protein>
<dbReference type="AlphaFoldDB" id="A0A7Z8KMW6"/>
<evidence type="ECO:0000259" key="3">
    <source>
        <dbReference type="PROSITE" id="PS50110"/>
    </source>
</evidence>
<keyword evidence="1 2" id="KW-0597">Phosphoprotein</keyword>
<dbReference type="Proteomes" id="UP000319335">
    <property type="component" value="Unassembled WGS sequence"/>
</dbReference>
<dbReference type="EMBL" id="VIAQ01000015">
    <property type="protein sequence ID" value="TQD25084.1"/>
    <property type="molecule type" value="Genomic_DNA"/>
</dbReference>